<dbReference type="CDD" id="cd05151">
    <property type="entry name" value="ChoK-like"/>
    <property type="match status" value="1"/>
</dbReference>
<dbReference type="InterPro" id="IPR029044">
    <property type="entry name" value="Nucleotide-diphossugar_trans"/>
</dbReference>
<name>A0ABM7WI92_9ACTN</name>
<dbReference type="Gene3D" id="3.90.550.10">
    <property type="entry name" value="Spore Coat Polysaccharide Biosynthesis Protein SpsA, Chain A"/>
    <property type="match status" value="1"/>
</dbReference>
<dbReference type="EMBL" id="AP025564">
    <property type="protein sequence ID" value="BDE96007.1"/>
    <property type="molecule type" value="Genomic_DNA"/>
</dbReference>
<evidence type="ECO:0000256" key="2">
    <source>
        <dbReference type="ARBA" id="ARBA00022695"/>
    </source>
</evidence>
<dbReference type="Proteomes" id="UP001320544">
    <property type="component" value="Chromosome"/>
</dbReference>
<keyword evidence="1" id="KW-0808">Transferase</keyword>
<dbReference type="Gene3D" id="3.30.200.20">
    <property type="entry name" value="Phosphorylase Kinase, domain 1"/>
    <property type="match status" value="1"/>
</dbReference>
<dbReference type="PANTHER" id="PTHR43584:SF5">
    <property type="entry name" value="PROTEIN LICC"/>
    <property type="match status" value="1"/>
</dbReference>
<dbReference type="CDD" id="cd02523">
    <property type="entry name" value="PC_cytidylyltransferase"/>
    <property type="match status" value="1"/>
</dbReference>
<sequence length="590" mass="67472">MQLLKNEFSILSTCALREVGSQRDIAEAIGASLGTANAACKNLLDAGLLDKSYEVTPAGFAALEPYRVDNAIIMAAGFSSRFAPISYDKPKGVLKVRGEVLIERQIRQLQEAGIDDITVVVGYMKEAFFYLEDTFGVTIKVNDDYVTRNNNSTLMLVKEQLGNTYICSSDDYFTENVFSPYEYQAYYSAQYFEGETDEYCLTVGPGNRIVKVTVGGVDSYGMLGHVYFDRDFSNRFKRFLEDDYGKPETAGKLWEDIYIDHIKDLDMVMRPFEPGVIFEFDSLDDLRDFDHDFIDNVDSEILDNICSVLECERIDIVDIAPLKEGLTNLSFRFGCLGGLYVYRHPGAGTAEIINRESEAYSQEVAKRLGIDDTFIYEDPRKGWKLSRYLPDCVDFDYHNPSHVERGLALARRLHGSGEKSEWYFDVYEKAQEIVVLLGERAYPSFPDFDELSDRAHALDRFVKSDRVEPCLCHNDFYNPNFLVRDDFMYLIDWEYSAMSDYASDLGTFICCSDYTLDEARGVISEYFKGKPTEAEMRHCLAYTAISAYYWFVWALYKESSGDPVGEWLYLWYRAAKTYGRYAIGLYEAAL</sequence>
<dbReference type="Gene3D" id="3.90.1200.10">
    <property type="match status" value="1"/>
</dbReference>
<evidence type="ECO:0000313" key="4">
    <source>
        <dbReference type="EMBL" id="BDE96007.1"/>
    </source>
</evidence>
<keyword evidence="5" id="KW-1185">Reference proteome</keyword>
<keyword evidence="4" id="KW-0418">Kinase</keyword>
<dbReference type="Pfam" id="PF12804">
    <property type="entry name" value="NTP_transf_3"/>
    <property type="match status" value="1"/>
</dbReference>
<reference evidence="4 5" key="1">
    <citation type="submission" date="2022-01" db="EMBL/GenBank/DDBJ databases">
        <title>Novel bile acid biosynthetic pathways are enriched in the microbiome of centenarians.</title>
        <authorList>
            <person name="Sato Y."/>
            <person name="Atarashi K."/>
            <person name="Plichta R.D."/>
            <person name="Arai Y."/>
            <person name="Sasajima S."/>
            <person name="Kearney M.S."/>
            <person name="Suda W."/>
            <person name="Takeshita K."/>
            <person name="Sasaki T."/>
            <person name="Okamoto S."/>
            <person name="Skelly N.A."/>
            <person name="Okamura Y."/>
            <person name="Vlamakis H."/>
            <person name="Li Y."/>
            <person name="Tanoue T."/>
            <person name="Takei H."/>
            <person name="Nittono H."/>
            <person name="Narushima S."/>
            <person name="Irie J."/>
            <person name="Itoh H."/>
            <person name="Moriya K."/>
            <person name="Sugiura Y."/>
            <person name="Suematsu M."/>
            <person name="Moritoki N."/>
            <person name="Shibata S."/>
            <person name="Littman R.D."/>
            <person name="Fischbach A.M."/>
            <person name="Uwamino Y."/>
            <person name="Inoue T."/>
            <person name="Honda A."/>
            <person name="Hattori M."/>
            <person name="Murai T."/>
            <person name="Xavier J.R."/>
            <person name="Hirose N."/>
            <person name="Honda K."/>
        </authorList>
    </citation>
    <scope>NUCLEOTIDE SEQUENCE [LARGE SCALE GENOMIC DNA]</scope>
    <source>
        <strain evidence="4 5">CE91-St30</strain>
    </source>
</reference>
<proteinExistence type="predicted"/>
<dbReference type="InterPro" id="IPR025877">
    <property type="entry name" value="MobA-like_NTP_Trfase"/>
</dbReference>
<keyword evidence="2" id="KW-0548">Nucleotidyltransferase</keyword>
<accession>A0ABM7WI92</accession>
<evidence type="ECO:0000256" key="1">
    <source>
        <dbReference type="ARBA" id="ARBA00022679"/>
    </source>
</evidence>
<dbReference type="InterPro" id="IPR011009">
    <property type="entry name" value="Kinase-like_dom_sf"/>
</dbReference>
<dbReference type="InterPro" id="IPR050065">
    <property type="entry name" value="GlmU-like"/>
</dbReference>
<dbReference type="SUPFAM" id="SSF56112">
    <property type="entry name" value="Protein kinase-like (PK-like)"/>
    <property type="match status" value="1"/>
</dbReference>
<organism evidence="4 5">
    <name type="scientific">Raoultibacter timonensis</name>
    <dbReference type="NCBI Taxonomy" id="1907662"/>
    <lineage>
        <taxon>Bacteria</taxon>
        <taxon>Bacillati</taxon>
        <taxon>Actinomycetota</taxon>
        <taxon>Coriobacteriia</taxon>
        <taxon>Eggerthellales</taxon>
        <taxon>Eggerthellaceae</taxon>
        <taxon>Raoultibacter</taxon>
    </lineage>
</organism>
<dbReference type="GO" id="GO:0016301">
    <property type="term" value="F:kinase activity"/>
    <property type="evidence" value="ECO:0007669"/>
    <property type="project" value="UniProtKB-KW"/>
</dbReference>
<evidence type="ECO:0000313" key="5">
    <source>
        <dbReference type="Proteomes" id="UP001320544"/>
    </source>
</evidence>
<feature type="domain" description="MobA-like NTP transferase" evidence="3">
    <location>
        <begin position="71"/>
        <end position="145"/>
    </location>
</feature>
<dbReference type="SUPFAM" id="SSF53448">
    <property type="entry name" value="Nucleotide-diphospho-sugar transferases"/>
    <property type="match status" value="1"/>
</dbReference>
<dbReference type="RefSeq" id="WP_102378451.1">
    <property type="nucleotide sequence ID" value="NZ_AP025564.1"/>
</dbReference>
<dbReference type="PANTHER" id="PTHR43584">
    <property type="entry name" value="NUCLEOTIDYL TRANSFERASE"/>
    <property type="match status" value="1"/>
</dbReference>
<dbReference type="Pfam" id="PF01633">
    <property type="entry name" value="Choline_kinase"/>
    <property type="match status" value="1"/>
</dbReference>
<gene>
    <name evidence="4" type="ORF">CE91St30_13400</name>
</gene>
<protein>
    <submittedName>
        <fullName evidence="4">Choline kinase</fullName>
    </submittedName>
</protein>
<evidence type="ECO:0000259" key="3">
    <source>
        <dbReference type="Pfam" id="PF12804"/>
    </source>
</evidence>